<evidence type="ECO:0000259" key="7">
    <source>
        <dbReference type="Pfam" id="PF08572"/>
    </source>
</evidence>
<dbReference type="InterPro" id="IPR013881">
    <property type="entry name" value="Pre-mRNA_splic_Prp3_dom"/>
</dbReference>
<dbReference type="KEGG" id="bdw:94335632"/>
<proteinExistence type="predicted"/>
<sequence>MANHSGDDDSASRASSNYSTTRTDPKKLFVQQVLEKAKKAELVQKQIQESLKKLHSAKKLLPVTGLGATPLMVDNLGRVLDESGNLIKEKPVIQSSLKVNRNLETERLKKQSSSSKQTTVIKRPESSQYIDPSLKGIKKRKRLEFRNVEPGSYIKQERKLQRHLENKSLGINKRAALEHKKRILELENQRLNAIFKRQVAQEKSVPIAQISDDINDINPNLIPLREPTVLNRDSWDDDEPPLEWWDRGIIILKSGEDPFKLADAKEHEYLTDVDPDDLVINEKRLGIYIEHPCKIDGKKRKIAPTPVMLTKEERKKLRRRKRQERLKRIQDKIRIGLIPPPPPKLKLSNLMNVLKNQSAADPSKVEMQVRQQMEERLSMHEKRNEERKLTPEQRSRKHAKKWQSIKNGHVEGALFTITSLADPKLLFKVDVNAQQLHLTGCCLVALEGPCIVIVEGSKLAIRRYVKLLMRRIKWDEINMENGATGANDVADTTTSVPVLACKQIWIGNLKRRFFPDWSVSFVNCDDEITEFLRPFKATHYFEMVQKYRDPLDDL</sequence>
<dbReference type="Pfam" id="PF06544">
    <property type="entry name" value="Prp3_C"/>
    <property type="match status" value="1"/>
</dbReference>
<evidence type="ECO:0000256" key="5">
    <source>
        <dbReference type="SAM" id="MobiDB-lite"/>
    </source>
</evidence>
<dbReference type="PANTHER" id="PTHR14212:SF0">
    <property type="entry name" value="U4_U6 SMALL NUCLEAR RIBONUCLEOPROTEIN PRP3"/>
    <property type="match status" value="1"/>
</dbReference>
<keyword evidence="2" id="KW-0507">mRNA processing</keyword>
<evidence type="ECO:0000313" key="8">
    <source>
        <dbReference type="EMBL" id="KAK2198323.1"/>
    </source>
</evidence>
<dbReference type="EMBL" id="JALLKP010000001">
    <property type="protein sequence ID" value="KAK2198323.1"/>
    <property type="molecule type" value="Genomic_DNA"/>
</dbReference>
<protein>
    <submittedName>
        <fullName evidence="8">Uncharacterized protein</fullName>
    </submittedName>
</protein>
<gene>
    <name evidence="8" type="ORF">BdWA1_001334</name>
</gene>
<feature type="domain" description="Pre-mRNA-splicing factor 3" evidence="7">
    <location>
        <begin position="128"/>
        <end position="390"/>
    </location>
</feature>
<feature type="compositionally biased region" description="Low complexity" evidence="5">
    <location>
        <begin position="12"/>
        <end position="22"/>
    </location>
</feature>
<organism evidence="8 9">
    <name type="scientific">Babesia duncani</name>
    <dbReference type="NCBI Taxonomy" id="323732"/>
    <lineage>
        <taxon>Eukaryota</taxon>
        <taxon>Sar</taxon>
        <taxon>Alveolata</taxon>
        <taxon>Apicomplexa</taxon>
        <taxon>Aconoidasida</taxon>
        <taxon>Piroplasmida</taxon>
        <taxon>Babesiidae</taxon>
        <taxon>Babesia</taxon>
    </lineage>
</organism>
<dbReference type="AlphaFoldDB" id="A0AAD9UQP0"/>
<evidence type="ECO:0000313" key="9">
    <source>
        <dbReference type="Proteomes" id="UP001214638"/>
    </source>
</evidence>
<feature type="compositionally biased region" description="Basic and acidic residues" evidence="5">
    <location>
        <begin position="1"/>
        <end position="11"/>
    </location>
</feature>
<reference evidence="8" key="1">
    <citation type="journal article" date="2023" name="Nat. Microbiol.">
        <title>Babesia duncani multi-omics identifies virulence factors and drug targets.</title>
        <authorList>
            <person name="Singh P."/>
            <person name="Lonardi S."/>
            <person name="Liang Q."/>
            <person name="Vydyam P."/>
            <person name="Khabirova E."/>
            <person name="Fang T."/>
            <person name="Gihaz S."/>
            <person name="Thekkiniath J."/>
            <person name="Munshi M."/>
            <person name="Abel S."/>
            <person name="Ciampossin L."/>
            <person name="Batugedara G."/>
            <person name="Gupta M."/>
            <person name="Lu X.M."/>
            <person name="Lenz T."/>
            <person name="Chakravarty S."/>
            <person name="Cornillot E."/>
            <person name="Hu Y."/>
            <person name="Ma W."/>
            <person name="Gonzalez L.M."/>
            <person name="Sanchez S."/>
            <person name="Estrada K."/>
            <person name="Sanchez-Flores A."/>
            <person name="Montero E."/>
            <person name="Harb O.S."/>
            <person name="Le Roch K.G."/>
            <person name="Mamoun C.B."/>
        </authorList>
    </citation>
    <scope>NUCLEOTIDE SEQUENCE</scope>
    <source>
        <strain evidence="8">WA1</strain>
    </source>
</reference>
<feature type="region of interest" description="Disordered" evidence="5">
    <location>
        <begin position="106"/>
        <end position="125"/>
    </location>
</feature>
<name>A0AAD9UQP0_9APIC</name>
<dbReference type="GeneID" id="94335632"/>
<evidence type="ECO:0000256" key="2">
    <source>
        <dbReference type="ARBA" id="ARBA00022664"/>
    </source>
</evidence>
<feature type="region of interest" description="Disordered" evidence="5">
    <location>
        <begin position="372"/>
        <end position="402"/>
    </location>
</feature>
<comment type="subcellular location">
    <subcellularLocation>
        <location evidence="1">Nucleus</location>
    </subcellularLocation>
</comment>
<dbReference type="GO" id="GO:0046540">
    <property type="term" value="C:U4/U6 x U5 tri-snRNP complex"/>
    <property type="evidence" value="ECO:0007669"/>
    <property type="project" value="InterPro"/>
</dbReference>
<evidence type="ECO:0000256" key="4">
    <source>
        <dbReference type="ARBA" id="ARBA00023242"/>
    </source>
</evidence>
<dbReference type="PANTHER" id="PTHR14212">
    <property type="entry name" value="U4/U6-ASSOCIATED RNA SPLICING FACTOR-RELATED"/>
    <property type="match status" value="1"/>
</dbReference>
<dbReference type="CDD" id="cd24162">
    <property type="entry name" value="Prp3_C"/>
    <property type="match status" value="1"/>
</dbReference>
<keyword evidence="4" id="KW-0539">Nucleus</keyword>
<feature type="region of interest" description="Disordered" evidence="5">
    <location>
        <begin position="1"/>
        <end position="26"/>
    </location>
</feature>
<dbReference type="InterPro" id="IPR027104">
    <property type="entry name" value="Prp3"/>
</dbReference>
<comment type="caution">
    <text evidence="8">The sequence shown here is derived from an EMBL/GenBank/DDBJ whole genome shotgun (WGS) entry which is preliminary data.</text>
</comment>
<accession>A0AAD9UQP0</accession>
<feature type="compositionally biased region" description="Basic and acidic residues" evidence="5">
    <location>
        <begin position="372"/>
        <end position="394"/>
    </location>
</feature>
<keyword evidence="3" id="KW-0508">mRNA splicing</keyword>
<dbReference type="RefSeq" id="XP_067805165.1">
    <property type="nucleotide sequence ID" value="XM_067946374.1"/>
</dbReference>
<dbReference type="InterPro" id="IPR010541">
    <property type="entry name" value="Prp3_C"/>
</dbReference>
<evidence type="ECO:0000256" key="1">
    <source>
        <dbReference type="ARBA" id="ARBA00004123"/>
    </source>
</evidence>
<evidence type="ECO:0000256" key="3">
    <source>
        <dbReference type="ARBA" id="ARBA00023187"/>
    </source>
</evidence>
<keyword evidence="9" id="KW-1185">Reference proteome</keyword>
<evidence type="ECO:0000259" key="6">
    <source>
        <dbReference type="Pfam" id="PF06544"/>
    </source>
</evidence>
<dbReference type="Proteomes" id="UP001214638">
    <property type="component" value="Unassembled WGS sequence"/>
</dbReference>
<dbReference type="GO" id="GO:0000398">
    <property type="term" value="P:mRNA splicing, via spliceosome"/>
    <property type="evidence" value="ECO:0007669"/>
    <property type="project" value="InterPro"/>
</dbReference>
<feature type="domain" description="Small nuclear ribonucleoprotein Prp3 C-terminal" evidence="6">
    <location>
        <begin position="414"/>
        <end position="544"/>
    </location>
</feature>
<dbReference type="Pfam" id="PF08572">
    <property type="entry name" value="PRP3"/>
    <property type="match status" value="1"/>
</dbReference>